<protein>
    <recommendedName>
        <fullName evidence="3">Crinkler (CRN) family protein</fullName>
    </recommendedName>
</protein>
<keyword evidence="2" id="KW-1185">Reference proteome</keyword>
<dbReference type="InParanoid" id="A0A1B7NE09"/>
<dbReference type="InterPro" id="IPR052980">
    <property type="entry name" value="Crinkler_effector"/>
</dbReference>
<reference evidence="1 2" key="1">
    <citation type="submission" date="2016-06" db="EMBL/GenBank/DDBJ databases">
        <title>Comparative genomics of the ectomycorrhizal sister species Rhizopogon vinicolor and Rhizopogon vesiculosus (Basidiomycota: Boletales) reveals a divergence of the mating type B locus.</title>
        <authorList>
            <consortium name="DOE Joint Genome Institute"/>
            <person name="Mujic A.B."/>
            <person name="Kuo A."/>
            <person name="Tritt A."/>
            <person name="Lipzen A."/>
            <person name="Chen C."/>
            <person name="Johnson J."/>
            <person name="Sharma A."/>
            <person name="Barry K."/>
            <person name="Grigoriev I.V."/>
            <person name="Spatafora J.W."/>
        </authorList>
    </citation>
    <scope>NUCLEOTIDE SEQUENCE [LARGE SCALE GENOMIC DNA]</scope>
    <source>
        <strain evidence="1 2">AM-OR11-026</strain>
    </source>
</reference>
<evidence type="ECO:0000313" key="1">
    <source>
        <dbReference type="EMBL" id="OAX43112.1"/>
    </source>
</evidence>
<dbReference type="OrthoDB" id="2649935at2759"/>
<proteinExistence type="predicted"/>
<accession>A0A1B7NE09</accession>
<dbReference type="PANTHER" id="PTHR33129">
    <property type="entry name" value="PROTEIN KINASE DOMAIN-CONTAINING PROTEIN-RELATED"/>
    <property type="match status" value="1"/>
</dbReference>
<evidence type="ECO:0008006" key="3">
    <source>
        <dbReference type="Google" id="ProtNLM"/>
    </source>
</evidence>
<organism evidence="1 2">
    <name type="scientific">Rhizopogon vinicolor AM-OR11-026</name>
    <dbReference type="NCBI Taxonomy" id="1314800"/>
    <lineage>
        <taxon>Eukaryota</taxon>
        <taxon>Fungi</taxon>
        <taxon>Dikarya</taxon>
        <taxon>Basidiomycota</taxon>
        <taxon>Agaricomycotina</taxon>
        <taxon>Agaricomycetes</taxon>
        <taxon>Agaricomycetidae</taxon>
        <taxon>Boletales</taxon>
        <taxon>Suillineae</taxon>
        <taxon>Rhizopogonaceae</taxon>
        <taxon>Rhizopogon</taxon>
    </lineage>
</organism>
<dbReference type="EMBL" id="KV448143">
    <property type="protein sequence ID" value="OAX43112.1"/>
    <property type="molecule type" value="Genomic_DNA"/>
</dbReference>
<name>A0A1B7NE09_9AGAM</name>
<gene>
    <name evidence="1" type="ORF">K503DRAFT_862489</name>
</gene>
<dbReference type="PANTHER" id="PTHR33129:SF1">
    <property type="entry name" value="ATP-BINDING PROTEIN"/>
    <property type="match status" value="1"/>
</dbReference>
<dbReference type="Proteomes" id="UP000092154">
    <property type="component" value="Unassembled WGS sequence"/>
</dbReference>
<dbReference type="AlphaFoldDB" id="A0A1B7NE09"/>
<sequence length="569" mass="64609">MSRGRTPDDLEDFASMGTPCPTDAWVYKLWEKSWLEGDISITFNPVVRDESPISLDPPIPSSCWVMNACHPDEFALFQVSSALVRESFVRLAHFIIAFYDGDYAISTTGGFTNPFVGLTTEERKVVIVSGTPGNGKTLFLYFLLRCRLHAKLPTILQLDSGGFLLFSEFGVHDFSASPFPPYDASTLAIIAPNIWCLVDSNEDNHTPSYFIQSSTLPIIHSASPCQSRVHWMNKINFPSWTYYLPPFTLQEAIVACSLQNKRPSEHQLQHWFERYVPSARLAYHNAANIEDYEKATMSQLSIRIKDPTSLRALANKAASYTDDDLLQHIFVFLPFKHYSWFNCCIPTRHLCKKLIERCSLQNDEERRHCLYIFLLTPGLAAPAGYLMELLVHTLLPSRGSWPLLTLSVAKCKSKQHQQHWIVDTSTEDQWLVVGFKDQPVLHISPVNPNPFPDSLRGAPLRVKRYDTLSSSELEDHCFYIPNSSNQPICGSFYYYTGQVYIFQCTADRKPTVSEQSLGMMKQLGVQKVVYIVVVPAGQEPKFTIKKTTAEKYEDLLVARYLLQLDSSIL</sequence>
<evidence type="ECO:0000313" key="2">
    <source>
        <dbReference type="Proteomes" id="UP000092154"/>
    </source>
</evidence>